<dbReference type="SUPFAM" id="SSF52058">
    <property type="entry name" value="L domain-like"/>
    <property type="match status" value="1"/>
</dbReference>
<dbReference type="Pfam" id="PF00560">
    <property type="entry name" value="LRR_1"/>
    <property type="match status" value="2"/>
</dbReference>
<keyword evidence="3" id="KW-1003">Cell membrane</keyword>
<keyword evidence="17" id="KW-0325">Glycoprotein</keyword>
<keyword evidence="11 20" id="KW-0547">Nucleotide-binding</keyword>
<evidence type="ECO:0000256" key="4">
    <source>
        <dbReference type="ARBA" id="ARBA00022527"/>
    </source>
</evidence>
<comment type="catalytic activity">
    <reaction evidence="19">
        <text>L-seryl-[protein] + ATP = O-phospho-L-seryl-[protein] + ADP + H(+)</text>
        <dbReference type="Rhea" id="RHEA:17989"/>
        <dbReference type="Rhea" id="RHEA-COMP:9863"/>
        <dbReference type="Rhea" id="RHEA-COMP:11604"/>
        <dbReference type="ChEBI" id="CHEBI:15378"/>
        <dbReference type="ChEBI" id="CHEBI:29999"/>
        <dbReference type="ChEBI" id="CHEBI:30616"/>
        <dbReference type="ChEBI" id="CHEBI:83421"/>
        <dbReference type="ChEBI" id="CHEBI:456216"/>
        <dbReference type="EC" id="2.7.11.1"/>
    </reaction>
</comment>
<keyword evidence="7" id="KW-0808">Transferase</keyword>
<dbReference type="EMBL" id="BDQV01000669">
    <property type="protein sequence ID" value="GAY67199.1"/>
    <property type="molecule type" value="Genomic_DNA"/>
</dbReference>
<evidence type="ECO:0000313" key="22">
    <source>
        <dbReference type="EMBL" id="GAY67199.1"/>
    </source>
</evidence>
<organism evidence="22 23">
    <name type="scientific">Citrus unshiu</name>
    <name type="common">Satsuma mandarin</name>
    <name type="synonym">Citrus nobilis var. unshiu</name>
    <dbReference type="NCBI Taxonomy" id="55188"/>
    <lineage>
        <taxon>Eukaryota</taxon>
        <taxon>Viridiplantae</taxon>
        <taxon>Streptophyta</taxon>
        <taxon>Embryophyta</taxon>
        <taxon>Tracheophyta</taxon>
        <taxon>Spermatophyta</taxon>
        <taxon>Magnoliopsida</taxon>
        <taxon>eudicotyledons</taxon>
        <taxon>Gunneridae</taxon>
        <taxon>Pentapetalae</taxon>
        <taxon>rosids</taxon>
        <taxon>malvids</taxon>
        <taxon>Sapindales</taxon>
        <taxon>Rutaceae</taxon>
        <taxon>Aurantioideae</taxon>
        <taxon>Citrus</taxon>
    </lineage>
</organism>
<evidence type="ECO:0000313" key="23">
    <source>
        <dbReference type="Proteomes" id="UP000236630"/>
    </source>
</evidence>
<dbReference type="SUPFAM" id="SSF56112">
    <property type="entry name" value="Protein kinase-like (PK-like)"/>
    <property type="match status" value="1"/>
</dbReference>
<dbReference type="SMART" id="SM00220">
    <property type="entry name" value="S_TKc"/>
    <property type="match status" value="1"/>
</dbReference>
<dbReference type="FunFam" id="3.30.200.20:FF:000432">
    <property type="entry name" value="LRR receptor-like serine/threonine-protein kinase EFR"/>
    <property type="match status" value="1"/>
</dbReference>
<dbReference type="InterPro" id="IPR000719">
    <property type="entry name" value="Prot_kinase_dom"/>
</dbReference>
<dbReference type="InterPro" id="IPR008271">
    <property type="entry name" value="Ser/Thr_kinase_AS"/>
</dbReference>
<evidence type="ECO:0000256" key="5">
    <source>
        <dbReference type="ARBA" id="ARBA00022553"/>
    </source>
</evidence>
<evidence type="ECO:0000256" key="14">
    <source>
        <dbReference type="ARBA" id="ARBA00022989"/>
    </source>
</evidence>
<protein>
    <recommendedName>
        <fullName evidence="2">non-specific serine/threonine protein kinase</fullName>
        <ecNumber evidence="2">2.7.11.1</ecNumber>
    </recommendedName>
</protein>
<dbReference type="GO" id="GO:0004674">
    <property type="term" value="F:protein serine/threonine kinase activity"/>
    <property type="evidence" value="ECO:0007669"/>
    <property type="project" value="UniProtKB-KW"/>
</dbReference>
<feature type="domain" description="Protein kinase" evidence="21">
    <location>
        <begin position="550"/>
        <end position="811"/>
    </location>
</feature>
<dbReference type="Gene3D" id="3.80.10.10">
    <property type="entry name" value="Ribonuclease Inhibitor"/>
    <property type="match status" value="2"/>
</dbReference>
<evidence type="ECO:0000256" key="8">
    <source>
        <dbReference type="ARBA" id="ARBA00022692"/>
    </source>
</evidence>
<keyword evidence="14" id="KW-1133">Transmembrane helix</keyword>
<reference evidence="22 23" key="1">
    <citation type="journal article" date="2017" name="Front. Genet.">
        <title>Draft sequencing of the heterozygous diploid genome of Satsuma (Citrus unshiu Marc.) using a hybrid assembly approach.</title>
        <authorList>
            <person name="Shimizu T."/>
            <person name="Tanizawa Y."/>
            <person name="Mochizuki T."/>
            <person name="Nagasaki H."/>
            <person name="Yoshioka T."/>
            <person name="Toyoda A."/>
            <person name="Fujiyama A."/>
            <person name="Kaminuma E."/>
            <person name="Nakamura Y."/>
        </authorList>
    </citation>
    <scope>NUCLEOTIDE SEQUENCE [LARGE SCALE GENOMIC DNA]</scope>
    <source>
        <strain evidence="23">cv. Miyagawa wase</strain>
    </source>
</reference>
<evidence type="ECO:0000256" key="3">
    <source>
        <dbReference type="ARBA" id="ARBA00022475"/>
    </source>
</evidence>
<dbReference type="Proteomes" id="UP000236630">
    <property type="component" value="Unassembled WGS sequence"/>
</dbReference>
<keyword evidence="13 20" id="KW-0067">ATP-binding</keyword>
<evidence type="ECO:0000256" key="15">
    <source>
        <dbReference type="ARBA" id="ARBA00023136"/>
    </source>
</evidence>
<keyword evidence="23" id="KW-1185">Reference proteome</keyword>
<dbReference type="PROSITE" id="PS00108">
    <property type="entry name" value="PROTEIN_KINASE_ST"/>
    <property type="match status" value="1"/>
</dbReference>
<dbReference type="Gene3D" id="1.10.510.10">
    <property type="entry name" value="Transferase(Phosphotransferase) domain 1"/>
    <property type="match status" value="1"/>
</dbReference>
<dbReference type="PANTHER" id="PTHR27008:SF592">
    <property type="entry name" value="LEUCINE-RICH REPEAT RECEPTOR-LIKE PROTEIN KINASE FAMILY PROTEIN-RELATED"/>
    <property type="match status" value="1"/>
</dbReference>
<dbReference type="InterPro" id="IPR017441">
    <property type="entry name" value="Protein_kinase_ATP_BS"/>
</dbReference>
<evidence type="ECO:0000259" key="21">
    <source>
        <dbReference type="PROSITE" id="PS50011"/>
    </source>
</evidence>
<accession>A0A2H5QRH2</accession>
<dbReference type="PROSITE" id="PS50011">
    <property type="entry name" value="PROTEIN_KINASE_DOM"/>
    <property type="match status" value="1"/>
</dbReference>
<keyword evidence="6" id="KW-0433">Leucine-rich repeat</keyword>
<sequence length="851" mass="93040">MLKINLPGTMSKLVQVEAADVCVIKGSAAKRTKRKEEAGFCLFHFIWLKLEVLSFADNQLTGQFPPSIGNLSALQVINIGVNGLSGRFPDCLGQLRDLYYFSIEENNFFGTFPVSIFNISSLQTISLAFNRFEGSLPVDIGFNLPNLAYLDVGQNNLTGTLPHSLSNVSNLKGLELFDNSFSGNVRIDFGSLLNLNWLNLKDNNLGGGTISDLDFVTLLTNCSKLEALEIGSNRFGGVLPHSIANLSTTVTSIDMQHNQISGSIPFEMKNLVKLNALYLHYNQLNGIIPHTIGELRNLQAMSLSANNMTGTIPDSLGNLTLLTGLWLRINNLQGGIPSSLGNCQNLMELSISQNRITGALPKQILGIKTLSTLLDLSDNLLSGPIPVEVGNLKNLGAFGSIPFALNSLKSIKAIDLSCNNLSGQIPKYFENLLFLELLNLSYNHFEGEVPTKGVFSSKINISLLGNEKLCGGLNELHLPPCHSTRPRKSTVTLLKVLLPVIGSVLILLTCRTVVENRRRKLAHKSSSTLRVEQRFPMVSYAELSKATNEFSSSNIIGQGSFSSVYKGNLGENAMPVAVKVMNLKQKGATKSFVAECEALRNIRHRNLIKIITVCSSIDFKGIEFKALVYEYLPCGSLEDWLRQSNDQLEAGNLNLIQRLNVVIDVASVIEYLHHHCQPPIVHGDIKPSNILLDYDLIAHVGDFGLARFLSDRSPCTILETSSSSIGIKGTVGYIAPGDVYSFGILLLEMFTRRRPTDNMFNDGLTLHEFAKMALPEKLMEIVDPSLLLDLKPRASNSSNPGNYGAKIEECLATIVKIGVLCSMESPSERMQIIDVVAKLGAAKEVFIGGRA</sequence>
<evidence type="ECO:0000256" key="20">
    <source>
        <dbReference type="PROSITE-ProRule" id="PRU10141"/>
    </source>
</evidence>
<dbReference type="Gene3D" id="3.30.200.20">
    <property type="entry name" value="Phosphorylase Kinase, domain 1"/>
    <property type="match status" value="1"/>
</dbReference>
<dbReference type="FunFam" id="3.80.10.10:FF:000383">
    <property type="entry name" value="Leucine-rich repeat receptor protein kinase EMS1"/>
    <property type="match status" value="1"/>
</dbReference>
<evidence type="ECO:0000256" key="17">
    <source>
        <dbReference type="ARBA" id="ARBA00023180"/>
    </source>
</evidence>
<keyword evidence="5" id="KW-0597">Phosphoprotein</keyword>
<evidence type="ECO:0000256" key="16">
    <source>
        <dbReference type="ARBA" id="ARBA00023170"/>
    </source>
</evidence>
<dbReference type="GO" id="GO:0005524">
    <property type="term" value="F:ATP binding"/>
    <property type="evidence" value="ECO:0007669"/>
    <property type="project" value="UniProtKB-UniRule"/>
</dbReference>
<feature type="binding site" evidence="20">
    <location>
        <position position="579"/>
    </location>
    <ligand>
        <name>ATP</name>
        <dbReference type="ChEBI" id="CHEBI:30616"/>
    </ligand>
</feature>
<dbReference type="InterPro" id="IPR051809">
    <property type="entry name" value="Plant_receptor-like_S/T_kinase"/>
</dbReference>
<evidence type="ECO:0000256" key="19">
    <source>
        <dbReference type="ARBA" id="ARBA00048679"/>
    </source>
</evidence>
<dbReference type="SMART" id="SM00365">
    <property type="entry name" value="LRR_SD22"/>
    <property type="match status" value="5"/>
</dbReference>
<dbReference type="FunFam" id="3.80.10.10:FF:000095">
    <property type="entry name" value="LRR receptor-like serine/threonine-protein kinase GSO1"/>
    <property type="match status" value="1"/>
</dbReference>
<comment type="subcellular location">
    <subcellularLocation>
        <location evidence="1">Cell membrane</location>
        <topology evidence="1">Single-pass membrane protein</topology>
    </subcellularLocation>
</comment>
<evidence type="ECO:0000256" key="18">
    <source>
        <dbReference type="ARBA" id="ARBA00047899"/>
    </source>
</evidence>
<dbReference type="AlphaFoldDB" id="A0A2H5QRH2"/>
<dbReference type="EC" id="2.7.11.1" evidence="2"/>
<comment type="catalytic activity">
    <reaction evidence="18">
        <text>L-threonyl-[protein] + ATP = O-phospho-L-threonyl-[protein] + ADP + H(+)</text>
        <dbReference type="Rhea" id="RHEA:46608"/>
        <dbReference type="Rhea" id="RHEA-COMP:11060"/>
        <dbReference type="Rhea" id="RHEA-COMP:11605"/>
        <dbReference type="ChEBI" id="CHEBI:15378"/>
        <dbReference type="ChEBI" id="CHEBI:30013"/>
        <dbReference type="ChEBI" id="CHEBI:30616"/>
        <dbReference type="ChEBI" id="CHEBI:61977"/>
        <dbReference type="ChEBI" id="CHEBI:456216"/>
        <dbReference type="EC" id="2.7.11.1"/>
    </reaction>
</comment>
<dbReference type="FunFam" id="1.10.510.10:FF:000358">
    <property type="entry name" value="Putative leucine-rich repeat receptor-like serine/threonine-protein kinase"/>
    <property type="match status" value="1"/>
</dbReference>
<evidence type="ECO:0000256" key="2">
    <source>
        <dbReference type="ARBA" id="ARBA00012513"/>
    </source>
</evidence>
<evidence type="ECO:0000256" key="12">
    <source>
        <dbReference type="ARBA" id="ARBA00022777"/>
    </source>
</evidence>
<dbReference type="InterPro" id="IPR011009">
    <property type="entry name" value="Kinase-like_dom_sf"/>
</dbReference>
<keyword evidence="15" id="KW-0472">Membrane</keyword>
<evidence type="ECO:0000256" key="7">
    <source>
        <dbReference type="ARBA" id="ARBA00022679"/>
    </source>
</evidence>
<name>A0A2H5QRH2_CITUN</name>
<keyword evidence="9" id="KW-0732">Signal</keyword>
<evidence type="ECO:0000256" key="1">
    <source>
        <dbReference type="ARBA" id="ARBA00004162"/>
    </source>
</evidence>
<proteinExistence type="predicted"/>
<dbReference type="SUPFAM" id="SSF52047">
    <property type="entry name" value="RNI-like"/>
    <property type="match status" value="1"/>
</dbReference>
<keyword evidence="8" id="KW-0812">Transmembrane</keyword>
<dbReference type="Pfam" id="PF00069">
    <property type="entry name" value="Pkinase"/>
    <property type="match status" value="1"/>
</dbReference>
<gene>
    <name evidence="22" type="ORF">CUMW_254690</name>
</gene>
<keyword evidence="4" id="KW-0723">Serine/threonine-protein kinase</keyword>
<evidence type="ECO:0000256" key="6">
    <source>
        <dbReference type="ARBA" id="ARBA00022614"/>
    </source>
</evidence>
<dbReference type="PANTHER" id="PTHR27008">
    <property type="entry name" value="OS04G0122200 PROTEIN"/>
    <property type="match status" value="1"/>
</dbReference>
<dbReference type="Pfam" id="PF13855">
    <property type="entry name" value="LRR_8"/>
    <property type="match status" value="2"/>
</dbReference>
<dbReference type="GO" id="GO:0005886">
    <property type="term" value="C:plasma membrane"/>
    <property type="evidence" value="ECO:0007669"/>
    <property type="project" value="UniProtKB-SubCell"/>
</dbReference>
<dbReference type="InterPro" id="IPR032675">
    <property type="entry name" value="LRR_dom_sf"/>
</dbReference>
<comment type="caution">
    <text evidence="22">The sequence shown here is derived from an EMBL/GenBank/DDBJ whole genome shotgun (WGS) entry which is preliminary data.</text>
</comment>
<evidence type="ECO:0000256" key="9">
    <source>
        <dbReference type="ARBA" id="ARBA00022729"/>
    </source>
</evidence>
<keyword evidence="16" id="KW-0675">Receptor</keyword>
<dbReference type="STRING" id="55188.A0A2H5QRH2"/>
<evidence type="ECO:0000256" key="10">
    <source>
        <dbReference type="ARBA" id="ARBA00022737"/>
    </source>
</evidence>
<dbReference type="PROSITE" id="PS00107">
    <property type="entry name" value="PROTEIN_KINASE_ATP"/>
    <property type="match status" value="1"/>
</dbReference>
<keyword evidence="10" id="KW-0677">Repeat</keyword>
<dbReference type="InterPro" id="IPR001611">
    <property type="entry name" value="Leu-rich_rpt"/>
</dbReference>
<keyword evidence="12" id="KW-0418">Kinase</keyword>
<evidence type="ECO:0000256" key="11">
    <source>
        <dbReference type="ARBA" id="ARBA00022741"/>
    </source>
</evidence>
<evidence type="ECO:0000256" key="13">
    <source>
        <dbReference type="ARBA" id="ARBA00022840"/>
    </source>
</evidence>